<evidence type="ECO:0000256" key="15">
    <source>
        <dbReference type="RuleBase" id="RU000488"/>
    </source>
</evidence>
<evidence type="ECO:0000256" key="3">
    <source>
        <dbReference type="ARBA" id="ARBA00011245"/>
    </source>
</evidence>
<dbReference type="EMBL" id="CAXKWB010017733">
    <property type="protein sequence ID" value="CAL4119739.1"/>
    <property type="molecule type" value="Genomic_DNA"/>
</dbReference>
<organism evidence="18 19">
    <name type="scientific">Meganyctiphanes norvegica</name>
    <name type="common">Northern krill</name>
    <name type="synonym">Thysanopoda norvegica</name>
    <dbReference type="NCBI Taxonomy" id="48144"/>
    <lineage>
        <taxon>Eukaryota</taxon>
        <taxon>Metazoa</taxon>
        <taxon>Ecdysozoa</taxon>
        <taxon>Arthropoda</taxon>
        <taxon>Crustacea</taxon>
        <taxon>Multicrustacea</taxon>
        <taxon>Malacostraca</taxon>
        <taxon>Eumalacostraca</taxon>
        <taxon>Eucarida</taxon>
        <taxon>Euphausiacea</taxon>
        <taxon>Euphausiidae</taxon>
        <taxon>Meganyctiphanes</taxon>
    </lineage>
</organism>
<dbReference type="GO" id="GO:0005471">
    <property type="term" value="F:ATP:ADP antiporter activity"/>
    <property type="evidence" value="ECO:0007669"/>
    <property type="project" value="UniProtKB-UniRule"/>
</dbReference>
<protein>
    <recommendedName>
        <fullName evidence="16">ADP/ATP translocase</fullName>
    </recommendedName>
    <alternativeName>
        <fullName evidence="16">ADP,ATP carrier protein</fullName>
    </alternativeName>
</protein>
<comment type="subunit">
    <text evidence="3 16">Monomer.</text>
</comment>
<feature type="repeat" description="Solcar" evidence="14">
    <location>
        <begin position="393"/>
        <end position="481"/>
    </location>
</feature>
<keyword evidence="10" id="KW-0496">Mitochondrion</keyword>
<dbReference type="AlphaFoldDB" id="A0AAV2RC02"/>
<dbReference type="InterPro" id="IPR018108">
    <property type="entry name" value="MCP_transmembrane"/>
</dbReference>
<evidence type="ECO:0000256" key="16">
    <source>
        <dbReference type="RuleBase" id="RU368008"/>
    </source>
</evidence>
<accession>A0AAV2RC02</accession>
<evidence type="ECO:0000256" key="6">
    <source>
        <dbReference type="ARBA" id="ARBA00022692"/>
    </source>
</evidence>
<sequence>SVSSAMADSISEKSVDLENFLDSLSPESNSGHIGPIMSEPPEIDVQSPEYSLHVTDQLLTEGVDTLNPVPVTTESLGTEPAEDSTKSYAEPAISSEPIVATESSGKPCLERSHGPPGLHRSRNGADRHGPDTDHSRSRPRGWRDRGTESPEEDSGNSRRPRWWERKENRSELASAHSEDPLTREKRRRDRLGSFLYMGFVLGSISAAVRTLWDAPFSRVKILLQTQSISTQLLTTQRYKGMVDCFLRVPKEQGFLSLWRGNLGSIAASVPTVGSAFALNNFYKGILLQDLNKNTQYWRHFAESIAAGGAAGATSLLAVYPFHFSRTRLGADVGRTVADRQFAGHINCYKNIFKSDGIRGLYRGFGTSVTGIVVYRASYFGLYDFAKYQSGITKNIPSIGLGMGVATAAGIIAYPLDTVRVRLMMQSGRTAEQVLYKNTLDCFRKMIAKEGVRSLYNGLLPRLLQAPVGGFMLFAWDKANVYYY</sequence>
<evidence type="ECO:0000256" key="11">
    <source>
        <dbReference type="ARBA" id="ARBA00023136"/>
    </source>
</evidence>
<dbReference type="PRINTS" id="PR00926">
    <property type="entry name" value="MITOCARRIER"/>
</dbReference>
<proteinExistence type="inferred from homology"/>
<dbReference type="PROSITE" id="PS50920">
    <property type="entry name" value="SOLCAR"/>
    <property type="match status" value="3"/>
</dbReference>
<comment type="caution">
    <text evidence="18">The sequence shown here is derived from an EMBL/GenBank/DDBJ whole genome shotgun (WGS) entry which is preliminary data.</text>
</comment>
<name>A0AAV2RC02_MEGNR</name>
<comment type="function">
    <text evidence="16">Catalyzes the exchange of ADP and ATP across the membrane.</text>
</comment>
<dbReference type="PANTHER" id="PTHR45635">
    <property type="entry name" value="ADP,ATP CARRIER PROTEIN 1-RELATED-RELATED"/>
    <property type="match status" value="1"/>
</dbReference>
<feature type="repeat" description="Solcar" evidence="14">
    <location>
        <begin position="193"/>
        <end position="285"/>
    </location>
</feature>
<dbReference type="GO" id="GO:0140021">
    <property type="term" value="P:mitochondrial ADP transmembrane transport"/>
    <property type="evidence" value="ECO:0007669"/>
    <property type="project" value="InterPro"/>
</dbReference>
<keyword evidence="11 14" id="KW-0472">Membrane</keyword>
<feature type="transmembrane region" description="Helical" evidence="16">
    <location>
        <begin position="397"/>
        <end position="415"/>
    </location>
</feature>
<evidence type="ECO:0000256" key="1">
    <source>
        <dbReference type="ARBA" id="ARBA00004448"/>
    </source>
</evidence>
<dbReference type="Proteomes" id="UP001497623">
    <property type="component" value="Unassembled WGS sequence"/>
</dbReference>
<evidence type="ECO:0000313" key="18">
    <source>
        <dbReference type="EMBL" id="CAL4119739.1"/>
    </source>
</evidence>
<comment type="catalytic activity">
    <reaction evidence="12">
        <text>ADP(in) + ATP(out) = ADP(out) + ATP(in)</text>
        <dbReference type="Rhea" id="RHEA:34999"/>
        <dbReference type="ChEBI" id="CHEBI:30616"/>
        <dbReference type="ChEBI" id="CHEBI:456216"/>
    </reaction>
    <physiologicalReaction direction="left-to-right" evidence="12">
        <dbReference type="Rhea" id="RHEA:35000"/>
    </physiologicalReaction>
</comment>
<comment type="subcellular location">
    <subcellularLocation>
        <location evidence="16">Membrane</location>
        <topology evidence="16">Multi-pass membrane protein</topology>
    </subcellularLocation>
    <subcellularLocation>
        <location evidence="1">Mitochondrion inner membrane</location>
        <topology evidence="1">Multi-pass membrane protein</topology>
    </subcellularLocation>
</comment>
<dbReference type="GO" id="GO:1990544">
    <property type="term" value="P:mitochondrial ATP transmembrane transport"/>
    <property type="evidence" value="ECO:0007669"/>
    <property type="project" value="InterPro"/>
</dbReference>
<comment type="similarity">
    <text evidence="2 15">Belongs to the mitochondrial carrier (TC 2.A.29) family.</text>
</comment>
<dbReference type="Gene3D" id="1.50.40.10">
    <property type="entry name" value="Mitochondrial carrier domain"/>
    <property type="match status" value="1"/>
</dbReference>
<gene>
    <name evidence="18" type="ORF">MNOR_LOCUS21748</name>
</gene>
<evidence type="ECO:0000256" key="12">
    <source>
        <dbReference type="ARBA" id="ARBA00024143"/>
    </source>
</evidence>
<keyword evidence="4 15" id="KW-0813">Transport</keyword>
<dbReference type="InterPro" id="IPR002067">
    <property type="entry name" value="MCP"/>
</dbReference>
<keyword evidence="19" id="KW-1185">Reference proteome</keyword>
<feature type="transmembrane region" description="Helical" evidence="16">
    <location>
        <begin position="193"/>
        <end position="212"/>
    </location>
</feature>
<dbReference type="SUPFAM" id="SSF103506">
    <property type="entry name" value="Mitochondrial carrier"/>
    <property type="match status" value="1"/>
</dbReference>
<keyword evidence="8" id="KW-0999">Mitochondrion inner membrane</keyword>
<evidence type="ECO:0000256" key="5">
    <source>
        <dbReference type="ARBA" id="ARBA00022449"/>
    </source>
</evidence>
<feature type="compositionally biased region" description="Basic and acidic residues" evidence="17">
    <location>
        <begin position="123"/>
        <end position="148"/>
    </location>
</feature>
<evidence type="ECO:0000256" key="10">
    <source>
        <dbReference type="ARBA" id="ARBA00023128"/>
    </source>
</evidence>
<reference evidence="18 19" key="1">
    <citation type="submission" date="2024-05" db="EMBL/GenBank/DDBJ databases">
        <authorList>
            <person name="Wallberg A."/>
        </authorList>
    </citation>
    <scope>NUCLEOTIDE SEQUENCE [LARGE SCALE GENOMIC DNA]</scope>
</reference>
<keyword evidence="9 16" id="KW-1133">Transmembrane helix</keyword>
<keyword evidence="6 14" id="KW-0812">Transmembrane</keyword>
<comment type="caution">
    <text evidence="16">Lacks conserved residue(s) required for the propagation of feature annotation.</text>
</comment>
<evidence type="ECO:0000256" key="7">
    <source>
        <dbReference type="ARBA" id="ARBA00022737"/>
    </source>
</evidence>
<feature type="transmembrane region" description="Helical" evidence="16">
    <location>
        <begin position="359"/>
        <end position="377"/>
    </location>
</feature>
<dbReference type="InterPro" id="IPR002113">
    <property type="entry name" value="ADT_euk_type"/>
</dbReference>
<dbReference type="GO" id="GO:1901029">
    <property type="term" value="P:negative regulation of mitochondrial outer membrane permeabilization involved in apoptotic signaling pathway"/>
    <property type="evidence" value="ECO:0007669"/>
    <property type="project" value="TreeGrafter"/>
</dbReference>
<evidence type="ECO:0000256" key="4">
    <source>
        <dbReference type="ARBA" id="ARBA00022448"/>
    </source>
</evidence>
<dbReference type="Pfam" id="PF00153">
    <property type="entry name" value="Mito_carr"/>
    <property type="match status" value="3"/>
</dbReference>
<feature type="region of interest" description="Disordered" evidence="17">
    <location>
        <begin position="22"/>
        <end position="161"/>
    </location>
</feature>
<evidence type="ECO:0000256" key="17">
    <source>
        <dbReference type="SAM" id="MobiDB-lite"/>
    </source>
</evidence>
<evidence type="ECO:0000256" key="14">
    <source>
        <dbReference type="PROSITE-ProRule" id="PRU00282"/>
    </source>
</evidence>
<dbReference type="PRINTS" id="PR00927">
    <property type="entry name" value="ADPTRNSLCASE"/>
</dbReference>
<evidence type="ECO:0000256" key="9">
    <source>
        <dbReference type="ARBA" id="ARBA00022989"/>
    </source>
</evidence>
<keyword evidence="5" id="KW-0050">Antiport</keyword>
<feature type="repeat" description="Solcar" evidence="14">
    <location>
        <begin position="298"/>
        <end position="388"/>
    </location>
</feature>
<dbReference type="GO" id="GO:0005743">
    <property type="term" value="C:mitochondrial inner membrane"/>
    <property type="evidence" value="ECO:0007669"/>
    <property type="project" value="UniProtKB-SubCell"/>
</dbReference>
<evidence type="ECO:0000313" key="19">
    <source>
        <dbReference type="Proteomes" id="UP001497623"/>
    </source>
</evidence>
<comment type="function">
    <text evidence="13">ADP:ATP antiporter that mediates import of ADP into the mitochondrial matrix for ATP synthesis, and export of ATP out to fuel the cell. Cycles between the cytoplasmic-open state (c-state) and the matrix-open state (m-state): operates by the alternating access mechanism with a single substrate-binding site intermittently exposed to either the cytosolic (c-state) or matrix (m-state) side of the inner mitochondrial membrane.</text>
</comment>
<dbReference type="InterPro" id="IPR023395">
    <property type="entry name" value="MCP_dom_sf"/>
</dbReference>
<evidence type="ECO:0000256" key="2">
    <source>
        <dbReference type="ARBA" id="ARBA00006375"/>
    </source>
</evidence>
<keyword evidence="7" id="KW-0677">Repeat</keyword>
<dbReference type="PANTHER" id="PTHR45635:SF14">
    <property type="entry name" value="ADP_ATP TRANSLOCASE"/>
    <property type="match status" value="1"/>
</dbReference>
<feature type="non-terminal residue" evidence="18">
    <location>
        <position position="1"/>
    </location>
</feature>
<evidence type="ECO:0000256" key="13">
    <source>
        <dbReference type="ARBA" id="ARBA00045250"/>
    </source>
</evidence>
<evidence type="ECO:0000256" key="8">
    <source>
        <dbReference type="ARBA" id="ARBA00022792"/>
    </source>
</evidence>